<dbReference type="Proteomes" id="UP000288859">
    <property type="component" value="Unassembled WGS sequence"/>
</dbReference>
<evidence type="ECO:0000313" key="1">
    <source>
        <dbReference type="EMBL" id="RVX75434.1"/>
    </source>
</evidence>
<dbReference type="EMBL" id="NAJM01000002">
    <property type="protein sequence ID" value="RVX75434.1"/>
    <property type="molecule type" value="Genomic_DNA"/>
</dbReference>
<dbReference type="VEuPathDB" id="FungiDB:PV10_00272"/>
<reference evidence="1 2" key="1">
    <citation type="submission" date="2017-03" db="EMBL/GenBank/DDBJ databases">
        <title>Genomes of endolithic fungi from Antarctica.</title>
        <authorList>
            <person name="Coleine C."/>
            <person name="Masonjones S."/>
            <person name="Stajich J.E."/>
        </authorList>
    </citation>
    <scope>NUCLEOTIDE SEQUENCE [LARGE SCALE GENOMIC DNA]</scope>
    <source>
        <strain evidence="1 2">CCFEE 6314</strain>
    </source>
</reference>
<name>A0A438NI75_EXOME</name>
<proteinExistence type="predicted"/>
<dbReference type="OrthoDB" id="4146362at2759"/>
<accession>A0A438NI75</accession>
<dbReference type="AlphaFoldDB" id="A0A438NI75"/>
<gene>
    <name evidence="1" type="ORF">B0A52_00787</name>
</gene>
<comment type="caution">
    <text evidence="1">The sequence shown here is derived from an EMBL/GenBank/DDBJ whole genome shotgun (WGS) entry which is preliminary data.</text>
</comment>
<evidence type="ECO:0000313" key="2">
    <source>
        <dbReference type="Proteomes" id="UP000288859"/>
    </source>
</evidence>
<sequence>MCRYILDTCPYPDQDPVTALIFEPTKLKLWEICELPTAWGRLSCGNLVIQHSISPAERIVSTPVKAVLATHSNIPSESDSCLKTNLAHVPHPSNDRTYVATKAHMKQPQETAACVWCTAVMKYAATKSNEVRALAQKSLDEIERVMDTSEELRAIQRDIHIKTQELNSLRHAAWALSREQWEDKLVKDTQEEKDNSDS</sequence>
<organism evidence="1 2">
    <name type="scientific">Exophiala mesophila</name>
    <name type="common">Black yeast-like fungus</name>
    <dbReference type="NCBI Taxonomy" id="212818"/>
    <lineage>
        <taxon>Eukaryota</taxon>
        <taxon>Fungi</taxon>
        <taxon>Dikarya</taxon>
        <taxon>Ascomycota</taxon>
        <taxon>Pezizomycotina</taxon>
        <taxon>Eurotiomycetes</taxon>
        <taxon>Chaetothyriomycetidae</taxon>
        <taxon>Chaetothyriales</taxon>
        <taxon>Herpotrichiellaceae</taxon>
        <taxon>Exophiala</taxon>
    </lineage>
</organism>
<protein>
    <submittedName>
        <fullName evidence="1">Uncharacterized protein</fullName>
    </submittedName>
</protein>